<evidence type="ECO:0000313" key="2">
    <source>
        <dbReference type="EMBL" id="AHF14386.1"/>
    </source>
</evidence>
<dbReference type="Proteomes" id="UP000003586">
    <property type="component" value="Chromosome"/>
</dbReference>
<evidence type="ECO:0000259" key="1">
    <source>
        <dbReference type="SMART" id="SM00829"/>
    </source>
</evidence>
<dbReference type="Pfam" id="PF08240">
    <property type="entry name" value="ADH_N"/>
    <property type="match status" value="1"/>
</dbReference>
<dbReference type="InterPro" id="IPR020843">
    <property type="entry name" value="ER"/>
</dbReference>
<gene>
    <name evidence="2" type="ORF">NIASO_02685</name>
</gene>
<dbReference type="SMART" id="SM00829">
    <property type="entry name" value="PKS_ER"/>
    <property type="match status" value="1"/>
</dbReference>
<reference evidence="2 3" key="1">
    <citation type="submission" date="2013-12" db="EMBL/GenBank/DDBJ databases">
        <authorList>
            <consortium name="DOE Joint Genome Institute"/>
            <person name="Eisen J."/>
            <person name="Huntemann M."/>
            <person name="Han J."/>
            <person name="Chen A."/>
            <person name="Kyrpides N."/>
            <person name="Mavromatis K."/>
            <person name="Markowitz V."/>
            <person name="Palaniappan K."/>
            <person name="Ivanova N."/>
            <person name="Schaumberg A."/>
            <person name="Pati A."/>
            <person name="Liolios K."/>
            <person name="Nordberg H.P."/>
            <person name="Cantor M.N."/>
            <person name="Hua S.X."/>
            <person name="Woyke T."/>
        </authorList>
    </citation>
    <scope>NUCLEOTIDE SEQUENCE [LARGE SCALE GENOMIC DNA]</scope>
    <source>
        <strain evidence="3">DSM 19437</strain>
    </source>
</reference>
<dbReference type="SUPFAM" id="SSF50129">
    <property type="entry name" value="GroES-like"/>
    <property type="match status" value="1"/>
</dbReference>
<dbReference type="InterPro" id="IPR013154">
    <property type="entry name" value="ADH-like_N"/>
</dbReference>
<keyword evidence="3" id="KW-1185">Reference proteome</keyword>
<name>W0EZ74_9BACT</name>
<dbReference type="Gene3D" id="3.90.180.10">
    <property type="entry name" value="Medium-chain alcohol dehydrogenases, catalytic domain"/>
    <property type="match status" value="1"/>
</dbReference>
<dbReference type="STRING" id="929713.NIASO_02685"/>
<dbReference type="PANTHER" id="PTHR11695">
    <property type="entry name" value="ALCOHOL DEHYDROGENASE RELATED"/>
    <property type="match status" value="1"/>
</dbReference>
<sequence length="306" mass="32102">MKAIVLDQFGSIDNLQLKEVPVPVAGAGELLIKIENAAVNPYDLKVIEVYKEQSGVSLPVIPGSELSGVVVATGEGVTKFKEGDAVCGNPGRFGGGFAQYITTHQDWMAKKPASLSFETAAAIPVASLIAWKALFDEGKLTAGQKVLIHGASGNVGGMAVQEAKQAGAYVIATGSGKNEQRVKALGADVFIDYTKQDFSTAVKEVDVVLDTVGGKMQTDSFKVLKEGGYLISLIEAPSKELATQYKVHAKVVYGGPNANRLEQILLDAAGGKIKAPVDRVFALSDAVAALKAVKQAHPSGKILLRP</sequence>
<evidence type="ECO:0000313" key="3">
    <source>
        <dbReference type="Proteomes" id="UP000003586"/>
    </source>
</evidence>
<dbReference type="InterPro" id="IPR036291">
    <property type="entry name" value="NAD(P)-bd_dom_sf"/>
</dbReference>
<dbReference type="GO" id="GO:0016491">
    <property type="term" value="F:oxidoreductase activity"/>
    <property type="evidence" value="ECO:0007669"/>
    <property type="project" value="InterPro"/>
</dbReference>
<dbReference type="EMBL" id="CP007035">
    <property type="protein sequence ID" value="AHF14386.1"/>
    <property type="molecule type" value="Genomic_DNA"/>
</dbReference>
<dbReference type="PANTHER" id="PTHR11695:SF294">
    <property type="entry name" value="RETICULON-4-INTERACTING PROTEIN 1, MITOCHONDRIAL"/>
    <property type="match status" value="1"/>
</dbReference>
<dbReference type="InterPro" id="IPR011032">
    <property type="entry name" value="GroES-like_sf"/>
</dbReference>
<dbReference type="eggNOG" id="COG0604">
    <property type="taxonomic scope" value="Bacteria"/>
</dbReference>
<dbReference type="OrthoDB" id="634508at2"/>
<proteinExistence type="predicted"/>
<dbReference type="SUPFAM" id="SSF51735">
    <property type="entry name" value="NAD(P)-binding Rossmann-fold domains"/>
    <property type="match status" value="1"/>
</dbReference>
<dbReference type="Pfam" id="PF13602">
    <property type="entry name" value="ADH_zinc_N_2"/>
    <property type="match status" value="1"/>
</dbReference>
<accession>W0EZ74</accession>
<dbReference type="Gene3D" id="3.40.50.720">
    <property type="entry name" value="NAD(P)-binding Rossmann-like Domain"/>
    <property type="match status" value="1"/>
</dbReference>
<dbReference type="HOGENOM" id="CLU_026673_3_3_10"/>
<dbReference type="InterPro" id="IPR050700">
    <property type="entry name" value="YIM1/Zinc_Alcohol_DH_Fams"/>
</dbReference>
<feature type="domain" description="Enoyl reductase (ER)" evidence="1">
    <location>
        <begin position="10"/>
        <end position="304"/>
    </location>
</feature>
<dbReference type="AlphaFoldDB" id="W0EZ74"/>
<dbReference type="RefSeq" id="WP_008583808.1">
    <property type="nucleotide sequence ID" value="NZ_CP007035.1"/>
</dbReference>
<dbReference type="KEGG" id="nso:NIASO_02685"/>
<organism evidence="2 3">
    <name type="scientific">Niabella soli DSM 19437</name>
    <dbReference type="NCBI Taxonomy" id="929713"/>
    <lineage>
        <taxon>Bacteria</taxon>
        <taxon>Pseudomonadati</taxon>
        <taxon>Bacteroidota</taxon>
        <taxon>Chitinophagia</taxon>
        <taxon>Chitinophagales</taxon>
        <taxon>Chitinophagaceae</taxon>
        <taxon>Niabella</taxon>
    </lineage>
</organism>
<protein>
    <submittedName>
        <fullName evidence="2">NADPH:quinone reductase</fullName>
    </submittedName>
</protein>
<dbReference type="CDD" id="cd05289">
    <property type="entry name" value="MDR_like_2"/>
    <property type="match status" value="1"/>
</dbReference>